<dbReference type="InterPro" id="IPR025714">
    <property type="entry name" value="Methyltranfer_dom"/>
</dbReference>
<dbReference type="GO" id="GO:0000981">
    <property type="term" value="F:DNA-binding transcription factor activity, RNA polymerase II-specific"/>
    <property type="evidence" value="ECO:0007669"/>
    <property type="project" value="InterPro"/>
</dbReference>
<protein>
    <submittedName>
        <fullName evidence="8">Putative transcriptional regulatory protein C15D4.02</fullName>
    </submittedName>
</protein>
<name>A0A8H4KP81_9HYPO</name>
<dbReference type="GO" id="GO:0003677">
    <property type="term" value="F:DNA binding"/>
    <property type="evidence" value="ECO:0007669"/>
    <property type="project" value="UniProtKB-KW"/>
</dbReference>
<reference evidence="8" key="1">
    <citation type="submission" date="2020-01" db="EMBL/GenBank/DDBJ databases">
        <title>Identification and distribution of gene clusters putatively required for synthesis of sphingolipid metabolism inhibitors in phylogenetically diverse species of the filamentous fungus Fusarium.</title>
        <authorList>
            <person name="Kim H.-S."/>
            <person name="Busman M."/>
            <person name="Brown D.W."/>
            <person name="Divon H."/>
            <person name="Uhlig S."/>
            <person name="Proctor R.H."/>
        </authorList>
    </citation>
    <scope>NUCLEOTIDE SEQUENCE</scope>
    <source>
        <strain evidence="8">NRRL 53441</strain>
    </source>
</reference>
<sequence>MTSSDVSIVAKKSRTSVPRKRTGCQTCRKRRIRCDEIRPACMKCVRSGWKCDGYRIDPVATASPKSGNISSVFAMPITSYSIPFKVPGSQKDRRLLHYFCVQGSRDISGYLPSEFWTQTVLQAGHKDAVVRRALVAMSSLHLDYATSDSEGKSATCAETLNFAAMQHLSNGFKLLASVQDKHTGDESDEIKGLIKMFERLDMQASIFEDDRVPVLVPLEWKSEGPKFDSSTSEQAFNGLQDAQQKLVKLQAWLYRFINTNAHLHDEPKESLGAEILQEKESLFRGYDSWLAASNVFEYSNQHVEQTLHGLRILLIQFHVCRMILQSKFPQNTEVFGASPNPSAHQILDLAEPLFQYTKRQNASSNATKSTRRNFSLETGFIPPIFALAFKCSDDSVATRATQMLALSQRREGLYDAQTMANILAELRKSRDSASINYLNSTFVPMEEENFTKARYAAMTWNAPLSETRAAELLDHLQLFDGCTVIDLGCGWGEILLRAVSRNRDKITAVGIDTDAAHLERARALAEDRGLNVEFNQQPASEYTGLASRAICIGSSHALGGSKAMFDRLSEIVPKGRVLVGDMIWNQPPTNAALELFGNDILTLAELVAASRETGWEVLNLGVADQREWDDFESKHRAGQRALILESPESPFGQQLKEELAKRERDYLTVYRGLLGFAFLVIGR</sequence>
<dbReference type="Pfam" id="PF00172">
    <property type="entry name" value="Zn_clus"/>
    <property type="match status" value="1"/>
</dbReference>
<feature type="domain" description="Zn(2)-C6 fungal-type" evidence="7">
    <location>
        <begin position="23"/>
        <end position="51"/>
    </location>
</feature>
<dbReference type="CDD" id="cd02440">
    <property type="entry name" value="AdoMet_MTases"/>
    <property type="match status" value="1"/>
</dbReference>
<evidence type="ECO:0000256" key="4">
    <source>
        <dbReference type="ARBA" id="ARBA00023125"/>
    </source>
</evidence>
<keyword evidence="4" id="KW-0238">DNA-binding</keyword>
<evidence type="ECO:0000313" key="8">
    <source>
        <dbReference type="EMBL" id="KAF4454930.1"/>
    </source>
</evidence>
<dbReference type="AlphaFoldDB" id="A0A8H4KP81"/>
<dbReference type="PROSITE" id="PS00463">
    <property type="entry name" value="ZN2_CY6_FUNGAL_1"/>
    <property type="match status" value="1"/>
</dbReference>
<evidence type="ECO:0000256" key="6">
    <source>
        <dbReference type="ARBA" id="ARBA00023242"/>
    </source>
</evidence>
<dbReference type="SUPFAM" id="SSF57701">
    <property type="entry name" value="Zn2/Cys6 DNA-binding domain"/>
    <property type="match status" value="1"/>
</dbReference>
<accession>A0A8H4KP81</accession>
<dbReference type="OrthoDB" id="8300214at2759"/>
<dbReference type="GO" id="GO:0008270">
    <property type="term" value="F:zinc ion binding"/>
    <property type="evidence" value="ECO:0007669"/>
    <property type="project" value="InterPro"/>
</dbReference>
<proteinExistence type="predicted"/>
<evidence type="ECO:0000313" key="9">
    <source>
        <dbReference type="Proteomes" id="UP000605986"/>
    </source>
</evidence>
<evidence type="ECO:0000259" key="7">
    <source>
        <dbReference type="PROSITE" id="PS50048"/>
    </source>
</evidence>
<comment type="caution">
    <text evidence="8">The sequence shown here is derived from an EMBL/GenBank/DDBJ whole genome shotgun (WGS) entry which is preliminary data.</text>
</comment>
<evidence type="ECO:0000256" key="2">
    <source>
        <dbReference type="ARBA" id="ARBA00022833"/>
    </source>
</evidence>
<dbReference type="InterPro" id="IPR036864">
    <property type="entry name" value="Zn2-C6_fun-type_DNA-bd_sf"/>
</dbReference>
<keyword evidence="3" id="KW-0805">Transcription regulation</keyword>
<dbReference type="SUPFAM" id="SSF53335">
    <property type="entry name" value="S-adenosyl-L-methionine-dependent methyltransferases"/>
    <property type="match status" value="1"/>
</dbReference>
<dbReference type="PANTHER" id="PTHR36206">
    <property type="entry name" value="ASPERCRYPTIN BIOSYNTHESIS CLUSTER-SPECIFIC TRANSCRIPTION REGULATOR ATNN-RELATED"/>
    <property type="match status" value="1"/>
</dbReference>
<dbReference type="InterPro" id="IPR029063">
    <property type="entry name" value="SAM-dependent_MTases_sf"/>
</dbReference>
<dbReference type="Pfam" id="PF13847">
    <property type="entry name" value="Methyltransf_31"/>
    <property type="match status" value="1"/>
</dbReference>
<keyword evidence="6" id="KW-0539">Nucleus</keyword>
<dbReference type="Proteomes" id="UP000605986">
    <property type="component" value="Unassembled WGS sequence"/>
</dbReference>
<organism evidence="8 9">
    <name type="scientific">Fusarium austroafricanum</name>
    <dbReference type="NCBI Taxonomy" id="2364996"/>
    <lineage>
        <taxon>Eukaryota</taxon>
        <taxon>Fungi</taxon>
        <taxon>Dikarya</taxon>
        <taxon>Ascomycota</taxon>
        <taxon>Pezizomycotina</taxon>
        <taxon>Sordariomycetes</taxon>
        <taxon>Hypocreomycetidae</taxon>
        <taxon>Hypocreales</taxon>
        <taxon>Nectriaceae</taxon>
        <taxon>Fusarium</taxon>
        <taxon>Fusarium concolor species complex</taxon>
    </lineage>
</organism>
<evidence type="ECO:0000256" key="1">
    <source>
        <dbReference type="ARBA" id="ARBA00022723"/>
    </source>
</evidence>
<keyword evidence="1" id="KW-0479">Metal-binding</keyword>
<keyword evidence="2" id="KW-0862">Zinc</keyword>
<dbReference type="InterPro" id="IPR001138">
    <property type="entry name" value="Zn2Cys6_DnaBD"/>
</dbReference>
<dbReference type="Gene3D" id="4.10.240.10">
    <property type="entry name" value="Zn(2)-C6 fungal-type DNA-binding domain"/>
    <property type="match status" value="1"/>
</dbReference>
<gene>
    <name evidence="8" type="ORF">F53441_2639</name>
</gene>
<dbReference type="PROSITE" id="PS50048">
    <property type="entry name" value="ZN2_CY6_FUNGAL_2"/>
    <property type="match status" value="1"/>
</dbReference>
<dbReference type="EMBL" id="JAADJG010000110">
    <property type="protein sequence ID" value="KAF4454930.1"/>
    <property type="molecule type" value="Genomic_DNA"/>
</dbReference>
<keyword evidence="5" id="KW-0804">Transcription</keyword>
<dbReference type="PANTHER" id="PTHR36206:SF4">
    <property type="entry name" value="HYPOTHETICAL CONSERVED PROTEIN (EUROFUNG)-RELATED"/>
    <property type="match status" value="1"/>
</dbReference>
<dbReference type="InterPro" id="IPR052360">
    <property type="entry name" value="Transcr_Regulatory_Proteins"/>
</dbReference>
<evidence type="ECO:0000256" key="3">
    <source>
        <dbReference type="ARBA" id="ARBA00023015"/>
    </source>
</evidence>
<dbReference type="CDD" id="cd00067">
    <property type="entry name" value="GAL4"/>
    <property type="match status" value="1"/>
</dbReference>
<evidence type="ECO:0000256" key="5">
    <source>
        <dbReference type="ARBA" id="ARBA00023163"/>
    </source>
</evidence>
<keyword evidence="9" id="KW-1185">Reference proteome</keyword>
<dbReference type="Gene3D" id="3.40.50.150">
    <property type="entry name" value="Vaccinia Virus protein VP39"/>
    <property type="match status" value="1"/>
</dbReference>
<dbReference type="SMART" id="SM00066">
    <property type="entry name" value="GAL4"/>
    <property type="match status" value="1"/>
</dbReference>